<accession>A0AAV5I4Z4</accession>
<comment type="caution">
    <text evidence="3">The sequence shown here is derived from an EMBL/GenBank/DDBJ whole genome shotgun (WGS) entry which is preliminary data.</text>
</comment>
<feature type="signal peptide" evidence="2">
    <location>
        <begin position="1"/>
        <end position="30"/>
    </location>
</feature>
<name>A0AAV5I4Z4_9ROSI</name>
<protein>
    <recommendedName>
        <fullName evidence="5">Transmembrane protein</fullName>
    </recommendedName>
</protein>
<dbReference type="AlphaFoldDB" id="A0AAV5I4Z4"/>
<evidence type="ECO:0000313" key="4">
    <source>
        <dbReference type="Proteomes" id="UP001054252"/>
    </source>
</evidence>
<organism evidence="3 4">
    <name type="scientific">Rubroshorea leprosula</name>
    <dbReference type="NCBI Taxonomy" id="152421"/>
    <lineage>
        <taxon>Eukaryota</taxon>
        <taxon>Viridiplantae</taxon>
        <taxon>Streptophyta</taxon>
        <taxon>Embryophyta</taxon>
        <taxon>Tracheophyta</taxon>
        <taxon>Spermatophyta</taxon>
        <taxon>Magnoliopsida</taxon>
        <taxon>eudicotyledons</taxon>
        <taxon>Gunneridae</taxon>
        <taxon>Pentapetalae</taxon>
        <taxon>rosids</taxon>
        <taxon>malvids</taxon>
        <taxon>Malvales</taxon>
        <taxon>Dipterocarpaceae</taxon>
        <taxon>Rubroshorea</taxon>
    </lineage>
</organism>
<sequence>MATINIQRLLSFTTVTILFLLMLLSASVLAIRTDPQPLPSNSAASRMSRVDMEVRQDFPDHRIASRILMKGHVTPSGPSRRGNSAPSFRIRHLLTGRTDTSSQEPASVPSSR</sequence>
<reference evidence="3 4" key="1">
    <citation type="journal article" date="2021" name="Commun. Biol.">
        <title>The genome of Shorea leprosula (Dipterocarpaceae) highlights the ecological relevance of drought in aseasonal tropical rainforests.</title>
        <authorList>
            <person name="Ng K.K.S."/>
            <person name="Kobayashi M.J."/>
            <person name="Fawcett J.A."/>
            <person name="Hatakeyama M."/>
            <person name="Paape T."/>
            <person name="Ng C.H."/>
            <person name="Ang C.C."/>
            <person name="Tnah L.H."/>
            <person name="Lee C.T."/>
            <person name="Nishiyama T."/>
            <person name="Sese J."/>
            <person name="O'Brien M.J."/>
            <person name="Copetti D."/>
            <person name="Mohd Noor M.I."/>
            <person name="Ong R.C."/>
            <person name="Putra M."/>
            <person name="Sireger I.Z."/>
            <person name="Indrioko S."/>
            <person name="Kosugi Y."/>
            <person name="Izuno A."/>
            <person name="Isagi Y."/>
            <person name="Lee S.L."/>
            <person name="Shimizu K.K."/>
        </authorList>
    </citation>
    <scope>NUCLEOTIDE SEQUENCE [LARGE SCALE GENOMIC DNA]</scope>
    <source>
        <strain evidence="3">214</strain>
    </source>
</reference>
<gene>
    <name evidence="3" type="ORF">SLEP1_g6128</name>
</gene>
<dbReference type="Proteomes" id="UP001054252">
    <property type="component" value="Unassembled WGS sequence"/>
</dbReference>
<evidence type="ECO:0000256" key="1">
    <source>
        <dbReference type="SAM" id="MobiDB-lite"/>
    </source>
</evidence>
<proteinExistence type="predicted"/>
<keyword evidence="2" id="KW-0732">Signal</keyword>
<evidence type="ECO:0000313" key="3">
    <source>
        <dbReference type="EMBL" id="GKU92395.1"/>
    </source>
</evidence>
<dbReference type="EMBL" id="BPVZ01000006">
    <property type="protein sequence ID" value="GKU92395.1"/>
    <property type="molecule type" value="Genomic_DNA"/>
</dbReference>
<feature type="chain" id="PRO_5043910298" description="Transmembrane protein" evidence="2">
    <location>
        <begin position="31"/>
        <end position="112"/>
    </location>
</feature>
<evidence type="ECO:0008006" key="5">
    <source>
        <dbReference type="Google" id="ProtNLM"/>
    </source>
</evidence>
<feature type="region of interest" description="Disordered" evidence="1">
    <location>
        <begin position="69"/>
        <end position="112"/>
    </location>
</feature>
<evidence type="ECO:0000256" key="2">
    <source>
        <dbReference type="SAM" id="SignalP"/>
    </source>
</evidence>
<feature type="compositionally biased region" description="Polar residues" evidence="1">
    <location>
        <begin position="97"/>
        <end position="112"/>
    </location>
</feature>
<keyword evidence="4" id="KW-1185">Reference proteome</keyword>